<evidence type="ECO:0000313" key="3">
    <source>
        <dbReference type="Proteomes" id="UP000198282"/>
    </source>
</evidence>
<dbReference type="RefSeq" id="WP_143653386.1">
    <property type="nucleotide sequence ID" value="NZ_FZOD01000036.1"/>
</dbReference>
<protein>
    <submittedName>
        <fullName evidence="2">Competence protein CoiA</fullName>
    </submittedName>
</protein>
<feature type="domain" description="Competence protein CoiA nuclease-like" evidence="1">
    <location>
        <begin position="74"/>
        <end position="158"/>
    </location>
</feature>
<gene>
    <name evidence="2" type="ORF">SAMN05216276_103667</name>
</gene>
<dbReference type="EMBL" id="FZOD01000036">
    <property type="protein sequence ID" value="SNT35733.1"/>
    <property type="molecule type" value="Genomic_DNA"/>
</dbReference>
<dbReference type="Pfam" id="PF06054">
    <property type="entry name" value="CoiA_nuc"/>
    <property type="match status" value="1"/>
</dbReference>
<evidence type="ECO:0000313" key="2">
    <source>
        <dbReference type="EMBL" id="SNT35733.1"/>
    </source>
</evidence>
<proteinExistence type="predicted"/>
<sequence length="258" mass="28681">MSFTALHPELGRIDATLNDLGQGLAWESVYRTRPRIGLTCPECGHGVHAKLSPRRTRYFAHDPGRSPHCQLAVESADHHLLKLVLAEAIRGAGWSADLEVPAPDGSWRADVMATSVAGGDRVAWEAQLSPITDDDIQMRTDRYADDDIDVCWVSSRDRVPWLCAVPAVAVTPADAPTAAERWMVHDGLVKFDYARGGWVQVDDVSLATFVRWVLDHRLAFHSIGRRYRRVHRPGGNAVMQPQRPRVGLQVGQHVRPPQ</sequence>
<dbReference type="InterPro" id="IPR010330">
    <property type="entry name" value="CoiA_nuc"/>
</dbReference>
<dbReference type="OrthoDB" id="4916564at2"/>
<evidence type="ECO:0000259" key="1">
    <source>
        <dbReference type="Pfam" id="PF06054"/>
    </source>
</evidence>
<name>A0A239M0Z8_9ACTN</name>
<dbReference type="AlphaFoldDB" id="A0A239M0Z8"/>
<accession>A0A239M0Z8</accession>
<organism evidence="2 3">
    <name type="scientific">Streptosporangium subroseum</name>
    <dbReference type="NCBI Taxonomy" id="106412"/>
    <lineage>
        <taxon>Bacteria</taxon>
        <taxon>Bacillati</taxon>
        <taxon>Actinomycetota</taxon>
        <taxon>Actinomycetes</taxon>
        <taxon>Streptosporangiales</taxon>
        <taxon>Streptosporangiaceae</taxon>
        <taxon>Streptosporangium</taxon>
    </lineage>
</organism>
<keyword evidence="3" id="KW-1185">Reference proteome</keyword>
<reference evidence="2 3" key="1">
    <citation type="submission" date="2017-06" db="EMBL/GenBank/DDBJ databases">
        <authorList>
            <person name="Kim H.J."/>
            <person name="Triplett B.A."/>
        </authorList>
    </citation>
    <scope>NUCLEOTIDE SEQUENCE [LARGE SCALE GENOMIC DNA]</scope>
    <source>
        <strain evidence="2 3">CGMCC 4.2132</strain>
    </source>
</reference>
<dbReference type="Proteomes" id="UP000198282">
    <property type="component" value="Unassembled WGS sequence"/>
</dbReference>